<dbReference type="Proteomes" id="UP001433508">
    <property type="component" value="Unassembled WGS sequence"/>
</dbReference>
<reference evidence="2" key="1">
    <citation type="journal article" date="2024" name="Front. Bioeng. Biotechnol.">
        <title>Genome-scale model development and genomic sequencing of the oleaginous clade Lipomyces.</title>
        <authorList>
            <person name="Czajka J.J."/>
            <person name="Han Y."/>
            <person name="Kim J."/>
            <person name="Mondo S.J."/>
            <person name="Hofstad B.A."/>
            <person name="Robles A."/>
            <person name="Haridas S."/>
            <person name="Riley R."/>
            <person name="LaButti K."/>
            <person name="Pangilinan J."/>
            <person name="Andreopoulos W."/>
            <person name="Lipzen A."/>
            <person name="Yan J."/>
            <person name="Wang M."/>
            <person name="Ng V."/>
            <person name="Grigoriev I.V."/>
            <person name="Spatafora J.W."/>
            <person name="Magnuson J.K."/>
            <person name="Baker S.E."/>
            <person name="Pomraning K.R."/>
        </authorList>
    </citation>
    <scope>NUCLEOTIDE SEQUENCE [LARGE SCALE GENOMIC DNA]</scope>
    <source>
        <strain evidence="2">CBS 7786</strain>
    </source>
</reference>
<comment type="caution">
    <text evidence="1">The sequence shown here is derived from an EMBL/GenBank/DDBJ whole genome shotgun (WGS) entry which is preliminary data.</text>
</comment>
<evidence type="ECO:0000313" key="1">
    <source>
        <dbReference type="EMBL" id="KAK9234852.1"/>
    </source>
</evidence>
<protein>
    <submittedName>
        <fullName evidence="1">Uncharacterized protein</fullName>
    </submittedName>
</protein>
<gene>
    <name evidence="1" type="ORF">V1525DRAFT_435232</name>
</gene>
<name>A0ACC3STA8_LIPKO</name>
<proteinExistence type="predicted"/>
<accession>A0ACC3STA8</accession>
<dbReference type="EMBL" id="MU971445">
    <property type="protein sequence ID" value="KAK9234852.1"/>
    <property type="molecule type" value="Genomic_DNA"/>
</dbReference>
<keyword evidence="2" id="KW-1185">Reference proteome</keyword>
<evidence type="ECO:0000313" key="2">
    <source>
        <dbReference type="Proteomes" id="UP001433508"/>
    </source>
</evidence>
<organism evidence="1 2">
    <name type="scientific">Lipomyces kononenkoae</name>
    <name type="common">Yeast</name>
    <dbReference type="NCBI Taxonomy" id="34357"/>
    <lineage>
        <taxon>Eukaryota</taxon>
        <taxon>Fungi</taxon>
        <taxon>Dikarya</taxon>
        <taxon>Ascomycota</taxon>
        <taxon>Saccharomycotina</taxon>
        <taxon>Lipomycetes</taxon>
        <taxon>Lipomycetales</taxon>
        <taxon>Lipomycetaceae</taxon>
        <taxon>Lipomyces</taxon>
    </lineage>
</organism>
<sequence length="156" mass="17551">MDSVRSIYIPLKAELADTYNRHYWLHKTEFRPSSVRFLEVDQDAFMTECDEGISDEAVTEFMKSHVAGMTMIYESVDLGDVRFDAYQDRECSERKQIERVLAGAITSDGSVLPATPSAVHAIMLPFVRLTLLLDLASSDRGNDGPHFGIVYVRVEG</sequence>